<dbReference type="InterPro" id="IPR007410">
    <property type="entry name" value="LpqE-like"/>
</dbReference>
<dbReference type="PATRIC" id="fig|1675527.3.peg.4330"/>
<evidence type="ECO:0008006" key="3">
    <source>
        <dbReference type="Google" id="ProtNLM"/>
    </source>
</evidence>
<accession>A0A0J9E8Q2</accession>
<evidence type="ECO:0000313" key="1">
    <source>
        <dbReference type="EMBL" id="KMW59150.1"/>
    </source>
</evidence>
<protein>
    <recommendedName>
        <fullName evidence="3">Copper metallochaperone</fullName>
    </recommendedName>
</protein>
<evidence type="ECO:0000313" key="2">
    <source>
        <dbReference type="Proteomes" id="UP000037178"/>
    </source>
</evidence>
<comment type="caution">
    <text evidence="1">The sequence shown here is derived from an EMBL/GenBank/DDBJ whole genome shotgun (WGS) entry which is preliminary data.</text>
</comment>
<dbReference type="SUPFAM" id="SSF110087">
    <property type="entry name" value="DR1885-like metal-binding protein"/>
    <property type="match status" value="1"/>
</dbReference>
<organism evidence="1 2">
    <name type="scientific">Candidatus Rhodobacter oscarellae</name>
    <dbReference type="NCBI Taxonomy" id="1675527"/>
    <lineage>
        <taxon>Bacteria</taxon>
        <taxon>Pseudomonadati</taxon>
        <taxon>Pseudomonadota</taxon>
        <taxon>Alphaproteobacteria</taxon>
        <taxon>Rhodobacterales</taxon>
        <taxon>Rhodobacter group</taxon>
        <taxon>Rhodobacter</taxon>
    </lineage>
</organism>
<dbReference type="OrthoDB" id="9796962at2"/>
<dbReference type="STRING" id="1675527.AIOL_004131"/>
<reference evidence="1 2" key="1">
    <citation type="submission" date="2015-06" db="EMBL/GenBank/DDBJ databases">
        <title>Draft genome sequence of an Alphaproteobacteria species associated to the Mediterranean sponge Oscarella lobularis.</title>
        <authorList>
            <person name="Jourda C."/>
            <person name="Santini S."/>
            <person name="Claverie J.-M."/>
        </authorList>
    </citation>
    <scope>NUCLEOTIDE SEQUENCE [LARGE SCALE GENOMIC DNA]</scope>
    <source>
        <strain evidence="1">IGS</strain>
    </source>
</reference>
<gene>
    <name evidence="1" type="ORF">AIOL_004131</name>
</gene>
<dbReference type="EMBL" id="LFTY01000002">
    <property type="protein sequence ID" value="KMW59150.1"/>
    <property type="molecule type" value="Genomic_DNA"/>
</dbReference>
<name>A0A0J9E8Q2_9RHOB</name>
<dbReference type="Pfam" id="PF04314">
    <property type="entry name" value="PCuAC"/>
    <property type="match status" value="1"/>
</dbReference>
<dbReference type="Gene3D" id="2.60.40.1890">
    <property type="entry name" value="PCu(A)C copper chaperone"/>
    <property type="match status" value="1"/>
</dbReference>
<dbReference type="InterPro" id="IPR036182">
    <property type="entry name" value="PCuAC_sf"/>
</dbReference>
<dbReference type="Proteomes" id="UP000037178">
    <property type="component" value="Unassembled WGS sequence"/>
</dbReference>
<keyword evidence="2" id="KW-1185">Reference proteome</keyword>
<dbReference type="AlphaFoldDB" id="A0A0J9E8Q2"/>
<proteinExistence type="predicted"/>
<sequence length="253" mass="26370">MELARLLLALGFFGIAALSFLLFTEEPSGITVSDVKLEPMGGGFALLAKIENQGAPDKLLGVGSDAASRVAFSGATGDLAVPDSGTASLAMDGVHGMLMGLQGGTTEGRLVPVTLWFERAGRVAARARISGGAGMSHDALHVVPEEETAPTISMQLSQKGPTGPWEGQLTVENFSFAKDAVDGPHQPGQGHAHLYLNGLKLGRLFTTEFTIGELPAGTYEVVVVLNTNDHRSYATGRVPVLASETITADAETQ</sequence>
<dbReference type="RefSeq" id="WP_053101326.1">
    <property type="nucleotide sequence ID" value="NZ_LFTY01000002.1"/>
</dbReference>